<keyword evidence="3" id="KW-1185">Reference proteome</keyword>
<feature type="compositionally biased region" description="Polar residues" evidence="1">
    <location>
        <begin position="92"/>
        <end position="104"/>
    </location>
</feature>
<dbReference type="InParanoid" id="A0A7J8BYI7"/>
<gene>
    <name evidence="2" type="ORF">HJG59_010061</name>
</gene>
<evidence type="ECO:0000313" key="3">
    <source>
        <dbReference type="Proteomes" id="UP000550707"/>
    </source>
</evidence>
<proteinExistence type="predicted"/>
<evidence type="ECO:0000256" key="1">
    <source>
        <dbReference type="SAM" id="MobiDB-lite"/>
    </source>
</evidence>
<dbReference type="AlphaFoldDB" id="A0A7J8BYI7"/>
<protein>
    <submittedName>
        <fullName evidence="2">Uncharacterized protein</fullName>
    </submittedName>
</protein>
<organism evidence="2 3">
    <name type="scientific">Molossus molossus</name>
    <name type="common">Pallas' mastiff bat</name>
    <name type="synonym">Vespertilio molossus</name>
    <dbReference type="NCBI Taxonomy" id="27622"/>
    <lineage>
        <taxon>Eukaryota</taxon>
        <taxon>Metazoa</taxon>
        <taxon>Chordata</taxon>
        <taxon>Craniata</taxon>
        <taxon>Vertebrata</taxon>
        <taxon>Euteleostomi</taxon>
        <taxon>Mammalia</taxon>
        <taxon>Eutheria</taxon>
        <taxon>Laurasiatheria</taxon>
        <taxon>Chiroptera</taxon>
        <taxon>Yangochiroptera</taxon>
        <taxon>Molossidae</taxon>
        <taxon>Molossus</taxon>
    </lineage>
</organism>
<evidence type="ECO:0000313" key="2">
    <source>
        <dbReference type="EMBL" id="KAF6403661.1"/>
    </source>
</evidence>
<dbReference type="Proteomes" id="UP000550707">
    <property type="component" value="Unassembled WGS sequence"/>
</dbReference>
<dbReference type="EMBL" id="JACASF010000022">
    <property type="protein sequence ID" value="KAF6403661.1"/>
    <property type="molecule type" value="Genomic_DNA"/>
</dbReference>
<comment type="caution">
    <text evidence="2">The sequence shown here is derived from an EMBL/GenBank/DDBJ whole genome shotgun (WGS) entry which is preliminary data.</text>
</comment>
<name>A0A7J8BYI7_MOLMO</name>
<sequence length="168" mass="18578">MSRHSGIQGVWDTAEKKMESAVSLGGSWRQRDTELSFRVCIFVCVCLWFLPRAILLPGDFGQCLETLLTVTTGGQVLVGRSQDASQPPAMQWTATPNDESSSPKSVEPRLRKECREHFCGLCPETPGLQRTGRNHSLHHPLSLPPPTGCFPADHQAPGLIESEQLRQM</sequence>
<feature type="region of interest" description="Disordered" evidence="1">
    <location>
        <begin position="80"/>
        <end position="106"/>
    </location>
</feature>
<accession>A0A7J8BYI7</accession>
<reference evidence="2 3" key="1">
    <citation type="journal article" date="2020" name="Nature">
        <title>Six reference-quality genomes reveal evolution of bat adaptations.</title>
        <authorList>
            <person name="Jebb D."/>
            <person name="Huang Z."/>
            <person name="Pippel M."/>
            <person name="Hughes G.M."/>
            <person name="Lavrichenko K."/>
            <person name="Devanna P."/>
            <person name="Winkler S."/>
            <person name="Jermiin L.S."/>
            <person name="Skirmuntt E.C."/>
            <person name="Katzourakis A."/>
            <person name="Burkitt-Gray L."/>
            <person name="Ray D.A."/>
            <person name="Sullivan K.A.M."/>
            <person name="Roscito J.G."/>
            <person name="Kirilenko B.M."/>
            <person name="Davalos L.M."/>
            <person name="Corthals A.P."/>
            <person name="Power M.L."/>
            <person name="Jones G."/>
            <person name="Ransome R.D."/>
            <person name="Dechmann D.K.N."/>
            <person name="Locatelli A.G."/>
            <person name="Puechmaille S.J."/>
            <person name="Fedrigo O."/>
            <person name="Jarvis E.D."/>
            <person name="Hiller M."/>
            <person name="Vernes S.C."/>
            <person name="Myers E.W."/>
            <person name="Teeling E.C."/>
        </authorList>
    </citation>
    <scope>NUCLEOTIDE SEQUENCE [LARGE SCALE GENOMIC DNA]</scope>
    <source>
        <strain evidence="2">MMolMol1</strain>
        <tissue evidence="2">Muscle</tissue>
    </source>
</reference>